<gene>
    <name evidence="3" type="ORF">SAMN02745775_102681</name>
</gene>
<dbReference type="EMBL" id="FOSQ01000002">
    <property type="protein sequence ID" value="SFK46519.1"/>
    <property type="molecule type" value="Genomic_DNA"/>
</dbReference>
<protein>
    <submittedName>
        <fullName evidence="3">Tripartite-type tricarboxylate transporter, receptor component TctC</fullName>
    </submittedName>
</protein>
<feature type="signal peptide" evidence="2">
    <location>
        <begin position="1"/>
        <end position="28"/>
    </location>
</feature>
<dbReference type="InterPro" id="IPR005064">
    <property type="entry name" value="BUG"/>
</dbReference>
<organism evidence="3 4">
    <name type="scientific">Falsiroseomonas stagni DSM 19981</name>
    <dbReference type="NCBI Taxonomy" id="1123062"/>
    <lineage>
        <taxon>Bacteria</taxon>
        <taxon>Pseudomonadati</taxon>
        <taxon>Pseudomonadota</taxon>
        <taxon>Alphaproteobacteria</taxon>
        <taxon>Acetobacterales</taxon>
        <taxon>Roseomonadaceae</taxon>
        <taxon>Falsiroseomonas</taxon>
    </lineage>
</organism>
<evidence type="ECO:0000313" key="4">
    <source>
        <dbReference type="Proteomes" id="UP000199473"/>
    </source>
</evidence>
<feature type="chain" id="PRO_5011744885" evidence="2">
    <location>
        <begin position="29"/>
        <end position="324"/>
    </location>
</feature>
<evidence type="ECO:0000313" key="3">
    <source>
        <dbReference type="EMBL" id="SFK46519.1"/>
    </source>
</evidence>
<proteinExistence type="inferred from homology"/>
<accession>A0A1I3ZSI2</accession>
<dbReference type="AlphaFoldDB" id="A0A1I3ZSI2"/>
<evidence type="ECO:0000256" key="2">
    <source>
        <dbReference type="SAM" id="SignalP"/>
    </source>
</evidence>
<comment type="similarity">
    <text evidence="1">Belongs to the UPF0065 (bug) family.</text>
</comment>
<dbReference type="Proteomes" id="UP000199473">
    <property type="component" value="Unassembled WGS sequence"/>
</dbReference>
<dbReference type="PANTHER" id="PTHR42928:SF5">
    <property type="entry name" value="BLR1237 PROTEIN"/>
    <property type="match status" value="1"/>
</dbReference>
<reference evidence="3 4" key="1">
    <citation type="submission" date="2016-10" db="EMBL/GenBank/DDBJ databases">
        <authorList>
            <person name="de Groot N.N."/>
        </authorList>
    </citation>
    <scope>NUCLEOTIDE SEQUENCE [LARGE SCALE GENOMIC DNA]</scope>
    <source>
        <strain evidence="3 4">DSM 19981</strain>
    </source>
</reference>
<dbReference type="InterPro" id="IPR042100">
    <property type="entry name" value="Bug_dom1"/>
</dbReference>
<dbReference type="SUPFAM" id="SSF53850">
    <property type="entry name" value="Periplasmic binding protein-like II"/>
    <property type="match status" value="1"/>
</dbReference>
<keyword evidence="2" id="KW-0732">Signal</keyword>
<dbReference type="Gene3D" id="3.40.190.10">
    <property type="entry name" value="Periplasmic binding protein-like II"/>
    <property type="match status" value="1"/>
</dbReference>
<dbReference type="PIRSF" id="PIRSF017082">
    <property type="entry name" value="YflP"/>
    <property type="match status" value="1"/>
</dbReference>
<dbReference type="Pfam" id="PF03401">
    <property type="entry name" value="TctC"/>
    <property type="match status" value="1"/>
</dbReference>
<dbReference type="CDD" id="cd07012">
    <property type="entry name" value="PBP2_Bug_TTT"/>
    <property type="match status" value="1"/>
</dbReference>
<dbReference type="STRING" id="1123062.SAMN02745775_102681"/>
<evidence type="ECO:0000256" key="1">
    <source>
        <dbReference type="ARBA" id="ARBA00006987"/>
    </source>
</evidence>
<dbReference type="PANTHER" id="PTHR42928">
    <property type="entry name" value="TRICARBOXYLATE-BINDING PROTEIN"/>
    <property type="match status" value="1"/>
</dbReference>
<dbReference type="Gene3D" id="3.40.190.150">
    <property type="entry name" value="Bordetella uptake gene, domain 1"/>
    <property type="match status" value="1"/>
</dbReference>
<keyword evidence="3" id="KW-0675">Receptor</keyword>
<name>A0A1I3ZSI2_9PROT</name>
<keyword evidence="4" id="KW-1185">Reference proteome</keyword>
<sequence>MRLPRAVTRRHLLTGGAAAVALPSIADAQPNWPDRPITLVVPFGAGGGNDITARTLGQFLERELGQPFVVQNRPGAGGEIGINAVADSRPDGYTFGILNTPGLVTIPIERSPRWSLDSFSFVASLVDDPAVIGVHAQSGIASLADLITAARREPEVITIATQARGSTSFLSVRMLEMAAGISLTPVIYNALPPGVLAVAQREVRGAAANLGEALVMTASQSFRMLGVMADERSSLDPTLPTFREQGIDVAIGSLRGFVGPRGIPLPILARLTAAIDKVSKDPEYLEVCRRTQQPLRIMLGDAYVAHLRDADIRFRAMWRQKPWI</sequence>